<dbReference type="EMBL" id="VSSQ01029018">
    <property type="protein sequence ID" value="MPM78968.1"/>
    <property type="molecule type" value="Genomic_DNA"/>
</dbReference>
<dbReference type="AlphaFoldDB" id="A0A645CPZ4"/>
<name>A0A645CPZ4_9ZZZZ</name>
<protein>
    <submittedName>
        <fullName evidence="1">Uncharacterized protein</fullName>
    </submittedName>
</protein>
<gene>
    <name evidence="1" type="ORF">SDC9_125983</name>
</gene>
<reference evidence="1" key="1">
    <citation type="submission" date="2019-08" db="EMBL/GenBank/DDBJ databases">
        <authorList>
            <person name="Kucharzyk K."/>
            <person name="Murdoch R.W."/>
            <person name="Higgins S."/>
            <person name="Loffler F."/>
        </authorList>
    </citation>
    <scope>NUCLEOTIDE SEQUENCE</scope>
</reference>
<evidence type="ECO:0000313" key="1">
    <source>
        <dbReference type="EMBL" id="MPM78968.1"/>
    </source>
</evidence>
<accession>A0A645CPZ4</accession>
<comment type="caution">
    <text evidence="1">The sequence shown here is derived from an EMBL/GenBank/DDBJ whole genome shotgun (WGS) entry which is preliminary data.</text>
</comment>
<proteinExistence type="predicted"/>
<organism evidence="1">
    <name type="scientific">bioreactor metagenome</name>
    <dbReference type="NCBI Taxonomy" id="1076179"/>
    <lineage>
        <taxon>unclassified sequences</taxon>
        <taxon>metagenomes</taxon>
        <taxon>ecological metagenomes</taxon>
    </lineage>
</organism>
<sequence length="76" mass="8009">MVTETPLPNPLNAAISEGVMAAKSKLGLITKIQPTKTIVKAHHSIGRTFSFMSHAEKSSVKNGAILARIVASAIII</sequence>